<keyword evidence="4" id="KW-1185">Reference proteome</keyword>
<dbReference type="Proteomes" id="UP000594975">
    <property type="component" value="Chromosome"/>
</dbReference>
<reference evidence="3 5" key="4">
    <citation type="submission" date="2020-12" db="EMBL/GenBank/DDBJ databases">
        <title>FDA dAtabase for Regulatory Grade micrObial Sequences (FDA-ARGOS): Supporting development and validation of Infectious Disease Dx tests.</title>
        <authorList>
            <person name="Sproer C."/>
            <person name="Gronow S."/>
            <person name="Severitt S."/>
            <person name="Schroder I."/>
            <person name="Tallon L."/>
            <person name="Sadzewicz L."/>
            <person name="Zhao X."/>
            <person name="Boylan J."/>
            <person name="Ott S."/>
            <person name="Bowen H."/>
            <person name="Vavikolanu K."/>
            <person name="Mehta A."/>
            <person name="Aluvathingal J."/>
            <person name="Nadendla S."/>
            <person name="Lowell S."/>
            <person name="Myers T."/>
            <person name="Yan Y."/>
            <person name="Sichtig H."/>
        </authorList>
    </citation>
    <scope>NUCLEOTIDE SEQUENCE [LARGE SCALE GENOMIC DNA]</scope>
    <source>
        <strain evidence="3 5">FDAARGOS_864</strain>
    </source>
</reference>
<dbReference type="EMBL" id="CP065738">
    <property type="protein sequence ID" value="QPT53377.1"/>
    <property type="molecule type" value="Genomic_DNA"/>
</dbReference>
<sequence>MSFWSKAALTLAGAAAGYFAARRGPAVVRTGRELVLRGPSALSEQTPSPGGNAMARFWSSSAAAPLRAGALKAVRFAATVKQGMAEKESELNRRYAAQQRDLRPGSLDSWDRPLPPQPPQHIAPRDVSAAPPPQAHDAETTTSPTEKDDR</sequence>
<name>A0A199NSV0_9MICC</name>
<accession>A0A199NSV0</accession>
<reference evidence="2 4" key="3">
    <citation type="submission" date="2016-06" db="EMBL/GenBank/DDBJ databases">
        <title>Identification of putative biosynthetic pathways for the production of bioactive secondary metabolites by the marine actinomycete Kocuria kristinae RUTW2-3.</title>
        <authorList>
            <person name="Waterworth S.C."/>
            <person name="Walmsley T.A."/>
            <person name="Matongo T."/>
            <person name="Davies-Coleman M.T."/>
            <person name="Dorrington R.A."/>
        </authorList>
    </citation>
    <scope>NUCLEOTIDE SEQUENCE [LARGE SCALE GENOMIC DNA]</scope>
    <source>
        <strain evidence="4">RuSp02-3</strain>
        <strain evidence="2">RUTW2-3</strain>
    </source>
</reference>
<evidence type="ECO:0000313" key="2">
    <source>
        <dbReference type="EMBL" id="OAX51997.1"/>
    </source>
</evidence>
<organism evidence="2 4">
    <name type="scientific">Rothia kristinae</name>
    <dbReference type="NCBI Taxonomy" id="37923"/>
    <lineage>
        <taxon>Bacteria</taxon>
        <taxon>Bacillati</taxon>
        <taxon>Actinomycetota</taxon>
        <taxon>Actinomycetes</taxon>
        <taxon>Micrococcales</taxon>
        <taxon>Micrococcaceae</taxon>
        <taxon>Rothia</taxon>
    </lineage>
</organism>
<dbReference type="EMBL" id="LJBJ02000009">
    <property type="protein sequence ID" value="OAX51997.1"/>
    <property type="molecule type" value="Genomic_DNA"/>
</dbReference>
<evidence type="ECO:0000256" key="1">
    <source>
        <dbReference type="SAM" id="MobiDB-lite"/>
    </source>
</evidence>
<dbReference type="Proteomes" id="UP000053171">
    <property type="component" value="Unassembled WGS sequence"/>
</dbReference>
<evidence type="ECO:0000313" key="5">
    <source>
        <dbReference type="Proteomes" id="UP000594975"/>
    </source>
</evidence>
<gene>
    <name evidence="2" type="ORF">AN277_0205785</name>
    <name evidence="3" type="ORF">I6G21_08910</name>
</gene>
<dbReference type="KEGG" id="rkr:I6G21_08910"/>
<dbReference type="AlphaFoldDB" id="A0A199NSV0"/>
<evidence type="ECO:0000313" key="4">
    <source>
        <dbReference type="Proteomes" id="UP000053171"/>
    </source>
</evidence>
<dbReference type="GeneID" id="61263510"/>
<dbReference type="RefSeq" id="WP_058731432.1">
    <property type="nucleotide sequence ID" value="NZ_CP065738.1"/>
</dbReference>
<evidence type="ECO:0000313" key="3">
    <source>
        <dbReference type="EMBL" id="QPT53377.1"/>
    </source>
</evidence>
<protein>
    <submittedName>
        <fullName evidence="2">Uncharacterized protein</fullName>
    </submittedName>
</protein>
<reference evidence="2" key="1">
    <citation type="submission" date="2016-04" db="EMBL/GenBank/DDBJ databases">
        <authorList>
            <person name="Evans L.H."/>
            <person name="Alamgir A."/>
            <person name="Owens N."/>
            <person name="Weber N.D."/>
            <person name="Virtaneva K."/>
            <person name="Barbian K."/>
            <person name="Babar A."/>
            <person name="Rosenke K."/>
        </authorList>
    </citation>
    <scope>NUCLEOTIDE SEQUENCE [LARGE SCALE GENOMIC DNA]</scope>
    <source>
        <strain evidence="2">RUTW2-3</strain>
    </source>
</reference>
<proteinExistence type="predicted"/>
<feature type="region of interest" description="Disordered" evidence="1">
    <location>
        <begin position="84"/>
        <end position="150"/>
    </location>
</feature>
<feature type="compositionally biased region" description="Basic and acidic residues" evidence="1">
    <location>
        <begin position="84"/>
        <end position="93"/>
    </location>
</feature>
<reference evidence="4" key="2">
    <citation type="submission" date="2016-04" db="EMBL/GenBank/DDBJ databases">
        <authorList>
            <person name="Waterworth S."/>
            <person name="Matcher G."/>
        </authorList>
    </citation>
    <scope>NUCLEOTIDE SEQUENCE [LARGE SCALE GENOMIC DNA]</scope>
    <source>
        <strain evidence="4">RuSp02-3</strain>
    </source>
</reference>
<dbReference type="STRING" id="37923.BK826_00280"/>